<feature type="chain" id="PRO_5045791143" evidence="3">
    <location>
        <begin position="19"/>
        <end position="409"/>
    </location>
</feature>
<protein>
    <submittedName>
        <fullName evidence="4">Uncharacterized protein</fullName>
    </submittedName>
</protein>
<sequence>MLLLRILLCALSPWLFSSFNPLAKTVTRYIDDSYGDPITGLKPVYNPTDSTVWKNQSCGTAQGCRIVFDTQRSHNGTYTAATYRSDMNTMGFSLSFQGTSISVYFILANGDYDPSTITRTECDFILDGSLEGSYAWDKSPDKKGVEYNVEVFRKEGLKNQSHTLEVETGTKAYGVYIAFDYAKYTVEELDGSTVSHNGSTAASPSRSSESNPSLSKGVSTGAIVGGVIGGIALVVGTLLVFFMCRKRRNGSDGSGGKHTALSMGRPTTPNPHQTNNTPNFRSFGTISVPPPPVTSKAKRPFTRTAFHADSYRNAGTTISTSKTLSSRTDDRSLSPTSASGLSTKTSGSLLSQQLDSRREDWSSLESRSRHDHSDYYTSSDSGTSFSGIIQREMSELREQIRELQAQLFR</sequence>
<feature type="compositionally biased region" description="Polar residues" evidence="1">
    <location>
        <begin position="317"/>
        <end position="326"/>
    </location>
</feature>
<dbReference type="Proteomes" id="UP001437256">
    <property type="component" value="Unassembled WGS sequence"/>
</dbReference>
<comment type="caution">
    <text evidence="4">The sequence shown here is derived from an EMBL/GenBank/DDBJ whole genome shotgun (WGS) entry which is preliminary data.</text>
</comment>
<evidence type="ECO:0000256" key="3">
    <source>
        <dbReference type="SAM" id="SignalP"/>
    </source>
</evidence>
<organism evidence="4 5">
    <name type="scientific">Marasmius tenuissimus</name>
    <dbReference type="NCBI Taxonomy" id="585030"/>
    <lineage>
        <taxon>Eukaryota</taxon>
        <taxon>Fungi</taxon>
        <taxon>Dikarya</taxon>
        <taxon>Basidiomycota</taxon>
        <taxon>Agaricomycotina</taxon>
        <taxon>Agaricomycetes</taxon>
        <taxon>Agaricomycetidae</taxon>
        <taxon>Agaricales</taxon>
        <taxon>Marasmiineae</taxon>
        <taxon>Marasmiaceae</taxon>
        <taxon>Marasmius</taxon>
    </lineage>
</organism>
<name>A0ABR2ZB12_9AGAR</name>
<dbReference type="Gene3D" id="2.60.120.260">
    <property type="entry name" value="Galactose-binding domain-like"/>
    <property type="match status" value="1"/>
</dbReference>
<keyword evidence="2" id="KW-0472">Membrane</keyword>
<evidence type="ECO:0000256" key="2">
    <source>
        <dbReference type="SAM" id="Phobius"/>
    </source>
</evidence>
<evidence type="ECO:0000313" key="5">
    <source>
        <dbReference type="Proteomes" id="UP001437256"/>
    </source>
</evidence>
<reference evidence="4 5" key="1">
    <citation type="submission" date="2024-05" db="EMBL/GenBank/DDBJ databases">
        <title>A draft genome resource for the thread blight pathogen Marasmius tenuissimus strain MS-2.</title>
        <authorList>
            <person name="Yulfo-Soto G.E."/>
            <person name="Baruah I.K."/>
            <person name="Amoako-Attah I."/>
            <person name="Bukari Y."/>
            <person name="Meinhardt L.W."/>
            <person name="Bailey B.A."/>
            <person name="Cohen S.P."/>
        </authorList>
    </citation>
    <scope>NUCLEOTIDE SEQUENCE [LARGE SCALE GENOMIC DNA]</scope>
    <source>
        <strain evidence="4 5">MS-2</strain>
    </source>
</reference>
<dbReference type="EMBL" id="JBBXMP010000371">
    <property type="protein sequence ID" value="KAL0058081.1"/>
    <property type="molecule type" value="Genomic_DNA"/>
</dbReference>
<keyword evidence="2" id="KW-0812">Transmembrane</keyword>
<accession>A0ABR2ZB12</accession>
<gene>
    <name evidence="4" type="ORF">AAF712_015260</name>
</gene>
<feature type="transmembrane region" description="Helical" evidence="2">
    <location>
        <begin position="222"/>
        <end position="244"/>
    </location>
</feature>
<feature type="compositionally biased region" description="Low complexity" evidence="1">
    <location>
        <begin position="266"/>
        <end position="279"/>
    </location>
</feature>
<evidence type="ECO:0000313" key="4">
    <source>
        <dbReference type="EMBL" id="KAL0058081.1"/>
    </source>
</evidence>
<feature type="compositionally biased region" description="Low complexity" evidence="1">
    <location>
        <begin position="336"/>
        <end position="351"/>
    </location>
</feature>
<feature type="compositionally biased region" description="Low complexity" evidence="1">
    <location>
        <begin position="199"/>
        <end position="216"/>
    </location>
</feature>
<feature type="compositionally biased region" description="Basic and acidic residues" evidence="1">
    <location>
        <begin position="355"/>
        <end position="374"/>
    </location>
</feature>
<keyword evidence="3" id="KW-0732">Signal</keyword>
<feature type="region of interest" description="Disordered" evidence="1">
    <location>
        <begin position="249"/>
        <end position="298"/>
    </location>
</feature>
<feature type="compositionally biased region" description="Low complexity" evidence="1">
    <location>
        <begin position="375"/>
        <end position="384"/>
    </location>
</feature>
<dbReference type="CDD" id="cd14724">
    <property type="entry name" value="ZIP_Gal4-like_1"/>
    <property type="match status" value="1"/>
</dbReference>
<feature type="region of interest" description="Disordered" evidence="1">
    <location>
        <begin position="317"/>
        <end position="384"/>
    </location>
</feature>
<proteinExistence type="predicted"/>
<keyword evidence="2" id="KW-1133">Transmembrane helix</keyword>
<feature type="region of interest" description="Disordered" evidence="1">
    <location>
        <begin position="193"/>
        <end position="216"/>
    </location>
</feature>
<evidence type="ECO:0000256" key="1">
    <source>
        <dbReference type="SAM" id="MobiDB-lite"/>
    </source>
</evidence>
<feature type="signal peptide" evidence="3">
    <location>
        <begin position="1"/>
        <end position="18"/>
    </location>
</feature>
<keyword evidence="5" id="KW-1185">Reference proteome</keyword>